<organism evidence="1">
    <name type="scientific">Caldithrix abyssi</name>
    <dbReference type="NCBI Taxonomy" id="187145"/>
    <lineage>
        <taxon>Bacteria</taxon>
        <taxon>Pseudomonadati</taxon>
        <taxon>Calditrichota</taxon>
        <taxon>Calditrichia</taxon>
        <taxon>Calditrichales</taxon>
        <taxon>Calditrichaceae</taxon>
        <taxon>Caldithrix</taxon>
    </lineage>
</organism>
<accession>A0A7V5RPJ1</accession>
<gene>
    <name evidence="1" type="ORF">ENJ15_04495</name>
</gene>
<name>A0A7V5RPJ1_CALAY</name>
<proteinExistence type="predicted"/>
<dbReference type="AlphaFoldDB" id="A0A7V5RPJ1"/>
<reference evidence="1" key="1">
    <citation type="journal article" date="2020" name="mSystems">
        <title>Genome- and Community-Level Interaction Insights into Carbon Utilization and Element Cycling Functions of Hydrothermarchaeota in Hydrothermal Sediment.</title>
        <authorList>
            <person name="Zhou Z."/>
            <person name="Liu Y."/>
            <person name="Xu W."/>
            <person name="Pan J."/>
            <person name="Luo Z.H."/>
            <person name="Li M."/>
        </authorList>
    </citation>
    <scope>NUCLEOTIDE SEQUENCE [LARGE SCALE GENOMIC DNA]</scope>
    <source>
        <strain evidence="1">HyVt-460</strain>
    </source>
</reference>
<dbReference type="EMBL" id="DRLI01000169">
    <property type="protein sequence ID" value="HHM02249.1"/>
    <property type="molecule type" value="Genomic_DNA"/>
</dbReference>
<sequence>MSLYGSDSGELEVARVQLHQAAQMIAAAGVSYAEHQADDSHTNMELLRPLNVWAGAVCPGKRSWRLALDFSALKYLFLDGEEHTPLSEYALHGQTFDEARAWFMRQVIRAGAEPEAFSTALHFEIPDNDYAKGRPFKRENQRAFVGLAQHFLTAHEALERLLAQKNAGDLRIWPHHFDLGALITLDSEAGKSVGLGLSPGDGSYNEPYYYVSPWPYPQKSGVLSDEALAGKGFWHTEGFTAAVLKASDYTRVEQTAGYIDAFLDSALHACEDILIGRP</sequence>
<comment type="caution">
    <text evidence="1">The sequence shown here is derived from an EMBL/GenBank/DDBJ whole genome shotgun (WGS) entry which is preliminary data.</text>
</comment>
<dbReference type="Proteomes" id="UP000885771">
    <property type="component" value="Unassembled WGS sequence"/>
</dbReference>
<evidence type="ECO:0000313" key="1">
    <source>
        <dbReference type="EMBL" id="HHM02249.1"/>
    </source>
</evidence>
<protein>
    <submittedName>
        <fullName evidence="1">Uncharacterized protein</fullName>
    </submittedName>
</protein>